<evidence type="ECO:0000313" key="2">
    <source>
        <dbReference type="EMBL" id="KAF0559887.1"/>
    </source>
</evidence>
<accession>A0A8H4B4L2</accession>
<dbReference type="AlphaFoldDB" id="A0A8H4B4L2"/>
<evidence type="ECO:0000313" key="3">
    <source>
        <dbReference type="Proteomes" id="UP000439903"/>
    </source>
</evidence>
<dbReference type="EMBL" id="WTPW01000015">
    <property type="protein sequence ID" value="KAF0559887.1"/>
    <property type="molecule type" value="Genomic_DNA"/>
</dbReference>
<keyword evidence="3" id="KW-1185">Reference proteome</keyword>
<dbReference type="OrthoDB" id="2418285at2759"/>
<dbReference type="Proteomes" id="UP000439903">
    <property type="component" value="Unassembled WGS sequence"/>
</dbReference>
<protein>
    <submittedName>
        <fullName evidence="2">Hsp70 family protein</fullName>
    </submittedName>
</protein>
<feature type="domain" description="MACPF-like" evidence="1">
    <location>
        <begin position="110"/>
        <end position="369"/>
    </location>
</feature>
<proteinExistence type="predicted"/>
<evidence type="ECO:0000259" key="1">
    <source>
        <dbReference type="Pfam" id="PF22693"/>
    </source>
</evidence>
<comment type="caution">
    <text evidence="2">The sequence shown here is derived from an EMBL/GenBank/DDBJ whole genome shotgun (WGS) entry which is preliminary data.</text>
</comment>
<dbReference type="InterPro" id="IPR054586">
    <property type="entry name" value="MACPF_1_fungal"/>
</dbReference>
<reference evidence="2 3" key="1">
    <citation type="journal article" date="2019" name="Environ. Microbiol.">
        <title>At the nexus of three kingdoms: the genome of the mycorrhizal fungus Gigaspora margarita provides insights into plant, endobacterial and fungal interactions.</title>
        <authorList>
            <person name="Venice F."/>
            <person name="Ghignone S."/>
            <person name="Salvioli di Fossalunga A."/>
            <person name="Amselem J."/>
            <person name="Novero M."/>
            <person name="Xianan X."/>
            <person name="Sedzielewska Toro K."/>
            <person name="Morin E."/>
            <person name="Lipzen A."/>
            <person name="Grigoriev I.V."/>
            <person name="Henrissat B."/>
            <person name="Martin F.M."/>
            <person name="Bonfante P."/>
        </authorList>
    </citation>
    <scope>NUCLEOTIDE SEQUENCE [LARGE SCALE GENOMIC DNA]</scope>
    <source>
        <strain evidence="2 3">BEG34</strain>
    </source>
</reference>
<dbReference type="Pfam" id="PF22693">
    <property type="entry name" value="MACPF_1"/>
    <property type="match status" value="1"/>
</dbReference>
<gene>
    <name evidence="2" type="ORF">F8M41_004402</name>
</gene>
<sequence>MDIVRNFAKNVLGPVNKISIHIDNKTPVTYDKLDPQSTLKEVREKLSNSEEQIRIYEYMNFVGPYGIILRNQENYELLRENLQDGYILKIERPIDPNINETTHRCKLNYGIRMTEDGPKNLNEMAFEFPKDITQSVKMRKFCAEHEFKGTCTSKHENFLRKNLVAEGKISIATPSDLSFGFIISGGNQTDDTYNTQFSSEYNIRLFSKYEVEIDIKKVQPTEIFIQEVNSALESDNTINELKKVCEKFGEYIASKVKIGGRLHKIEYYNMSSMSRQISTKKSVSMNIGSNLVGSMKSCYNIVNGHNVSSSTSNGETYTHFYGGDENKFKEDNIALWQDSLDDYTTWQVIEYTDLTPIFEILNLELRRRILEAMGQKVLYSKIDSVDVVMSLSKFSYEHELSIPSKLSHIDLKECQIFASVMNATNKNKSKVFSTRIILYTSNNSASVVLHRIHKRSKKSKGFKKNNDKVFSLQIGWVIIGIPSDFKYEDCNFRIIDSKEYAPHNDHQINIYDQFQKNYSILVACTQQAPKQSTIHPTDSMLVTDVHFSCLNDSQLKACFFIYDLETEKLHKENFEGKFNDLFIHCSIISITQGNYLKLNREKKILDRFNNKSTVFYNAHKKSLWTCHEPTFVSLFHENCPDCSAGFVNLAPNYLIFNSLGNVHECLQISYFSAPLSPI</sequence>
<name>A0A8H4B4L2_GIGMA</name>
<organism evidence="2 3">
    <name type="scientific">Gigaspora margarita</name>
    <dbReference type="NCBI Taxonomy" id="4874"/>
    <lineage>
        <taxon>Eukaryota</taxon>
        <taxon>Fungi</taxon>
        <taxon>Fungi incertae sedis</taxon>
        <taxon>Mucoromycota</taxon>
        <taxon>Glomeromycotina</taxon>
        <taxon>Glomeromycetes</taxon>
        <taxon>Diversisporales</taxon>
        <taxon>Gigasporaceae</taxon>
        <taxon>Gigaspora</taxon>
    </lineage>
</organism>